<dbReference type="eggNOG" id="COG0179">
    <property type="taxonomic scope" value="Bacteria"/>
</dbReference>
<protein>
    <submittedName>
        <fullName evidence="3">2-keto-4-pentenoate hydratase/2-oxohepta-3-ene-1,7-dioic acid hydratase</fullName>
    </submittedName>
</protein>
<dbReference type="PANTHER" id="PTHR11820">
    <property type="entry name" value="ACYLPYRUVASE"/>
    <property type="match status" value="1"/>
</dbReference>
<gene>
    <name evidence="3" type="ORF">JonanDRAFT_0401</name>
</gene>
<dbReference type="InterPro" id="IPR036663">
    <property type="entry name" value="Fumarylacetoacetase_C_sf"/>
</dbReference>
<dbReference type="RefSeq" id="WP_008520328.1">
    <property type="nucleotide sequence ID" value="NZ_CM001376.1"/>
</dbReference>
<dbReference type="GO" id="GO:0046872">
    <property type="term" value="F:metal ion binding"/>
    <property type="evidence" value="ECO:0007669"/>
    <property type="project" value="UniProtKB-KW"/>
</dbReference>
<reference evidence="3 4" key="1">
    <citation type="submission" date="2011-11" db="EMBL/GenBank/DDBJ databases">
        <title>The Noncontiguous Finished genome of Jonquetella anthropi DSM 22815.</title>
        <authorList>
            <consortium name="US DOE Joint Genome Institute (JGI-PGF)"/>
            <person name="Lucas S."/>
            <person name="Copeland A."/>
            <person name="Lapidus A."/>
            <person name="Glavina del Rio T."/>
            <person name="Dalin E."/>
            <person name="Tice H."/>
            <person name="Bruce D."/>
            <person name="Goodwin L."/>
            <person name="Pitluck S."/>
            <person name="Peters L."/>
            <person name="Mikhailova N."/>
            <person name="Held B."/>
            <person name="Kyrpides N."/>
            <person name="Mavromatis K."/>
            <person name="Ivanova N."/>
            <person name="Markowitz V."/>
            <person name="Cheng J.-F."/>
            <person name="Hugenholtz P."/>
            <person name="Woyke T."/>
            <person name="Wu D."/>
            <person name="Gronow S."/>
            <person name="Wellnitz S."/>
            <person name="Brambilla E."/>
            <person name="Klenk H.-P."/>
            <person name="Eisen J.A."/>
        </authorList>
    </citation>
    <scope>NUCLEOTIDE SEQUENCE [LARGE SCALE GENOMIC DNA]</scope>
    <source>
        <strain evidence="3 4">DSM 22815</strain>
    </source>
</reference>
<keyword evidence="4" id="KW-1185">Reference proteome</keyword>
<evidence type="ECO:0000313" key="4">
    <source>
        <dbReference type="Proteomes" id="UP000003806"/>
    </source>
</evidence>
<name>H0UJ86_9BACT</name>
<keyword evidence="1" id="KW-0479">Metal-binding</keyword>
<dbReference type="STRING" id="885272.JonanDRAFT_0401"/>
<feature type="domain" description="Fumarylacetoacetase-like C-terminal" evidence="2">
    <location>
        <begin position="64"/>
        <end position="258"/>
    </location>
</feature>
<dbReference type="GO" id="GO:0019752">
    <property type="term" value="P:carboxylic acid metabolic process"/>
    <property type="evidence" value="ECO:0007669"/>
    <property type="project" value="UniProtKB-ARBA"/>
</dbReference>
<dbReference type="InterPro" id="IPR011234">
    <property type="entry name" value="Fumarylacetoacetase-like_C"/>
</dbReference>
<dbReference type="Proteomes" id="UP000003806">
    <property type="component" value="Chromosome"/>
</dbReference>
<dbReference type="EMBL" id="CM001376">
    <property type="protein sequence ID" value="EHM12819.1"/>
    <property type="molecule type" value="Genomic_DNA"/>
</dbReference>
<evidence type="ECO:0000259" key="2">
    <source>
        <dbReference type="Pfam" id="PF01557"/>
    </source>
</evidence>
<organism evidence="3 4">
    <name type="scientific">Jonquetella anthropi DSM 22815</name>
    <dbReference type="NCBI Taxonomy" id="885272"/>
    <lineage>
        <taxon>Bacteria</taxon>
        <taxon>Thermotogati</taxon>
        <taxon>Synergistota</taxon>
        <taxon>Synergistia</taxon>
        <taxon>Synergistales</taxon>
        <taxon>Dethiosulfovibrionaceae</taxon>
        <taxon>Jonquetella</taxon>
    </lineage>
</organism>
<evidence type="ECO:0000256" key="1">
    <source>
        <dbReference type="ARBA" id="ARBA00022723"/>
    </source>
</evidence>
<accession>H0UJ86</accession>
<dbReference type="AlphaFoldDB" id="H0UJ86"/>
<dbReference type="FunFam" id="3.90.850.10:FF:000002">
    <property type="entry name" value="2-hydroxyhepta-2,4-diene-1,7-dioate isomerase"/>
    <property type="match status" value="1"/>
</dbReference>
<dbReference type="Gene3D" id="3.90.850.10">
    <property type="entry name" value="Fumarylacetoacetase-like, C-terminal domain"/>
    <property type="match status" value="1"/>
</dbReference>
<dbReference type="GO" id="GO:0018773">
    <property type="term" value="F:acetylpyruvate hydrolase activity"/>
    <property type="evidence" value="ECO:0007669"/>
    <property type="project" value="TreeGrafter"/>
</dbReference>
<sequence length="260" mass="28280">MSDVVRRYTRFILRGERTPRLARLESDGAYTLLDEGWFCPPLPLGRQVDESEISWWLPPCRPTKIVAVGKNYRAHAAEFDGQVPEVPLLFGKALSSLSAHRDRIVRPEGCGRFDLEGELAVVMGHRASRVGESSALQYVAGFTVANDVTCRDWQKADGQFHRGKSADGTCPIGPYLVQGISPDDLGIETRLNGKTVQSGRTGQMIFSIARLVAYISSSMTLEPGDVILTGTPAGVTPMLPGDVVEVEIEGLGVLQNEIIG</sequence>
<evidence type="ECO:0000313" key="3">
    <source>
        <dbReference type="EMBL" id="EHM12819.1"/>
    </source>
</evidence>
<dbReference type="GO" id="GO:0016853">
    <property type="term" value="F:isomerase activity"/>
    <property type="evidence" value="ECO:0007669"/>
    <property type="project" value="UniProtKB-ARBA"/>
</dbReference>
<dbReference type="SUPFAM" id="SSF56529">
    <property type="entry name" value="FAH"/>
    <property type="match status" value="1"/>
</dbReference>
<proteinExistence type="predicted"/>
<dbReference type="Pfam" id="PF01557">
    <property type="entry name" value="FAA_hydrolase"/>
    <property type="match status" value="1"/>
</dbReference>
<dbReference type="OrthoDB" id="9805307at2"/>
<dbReference type="HOGENOM" id="CLU_028458_4_2_0"/>
<dbReference type="PANTHER" id="PTHR11820:SF7">
    <property type="entry name" value="ACYLPYRUVASE FAHD1, MITOCHONDRIAL"/>
    <property type="match status" value="1"/>
</dbReference>